<name>A0A3Q4BKH1_MOLML</name>
<dbReference type="PANTHER" id="PTHR14920">
    <property type="entry name" value="OSMOTIC AVOIDANCE ABNORMAL PROTEIN 1/WD REPEAT MEMBRANE PROTEIN"/>
    <property type="match status" value="1"/>
</dbReference>
<dbReference type="Proteomes" id="UP000261620">
    <property type="component" value="Unplaced"/>
</dbReference>
<reference evidence="2" key="2">
    <citation type="submission" date="2025-09" db="UniProtKB">
        <authorList>
            <consortium name="Ensembl"/>
        </authorList>
    </citation>
    <scope>IDENTIFICATION</scope>
</reference>
<feature type="domain" description="WDR19 WD40 repeat" evidence="1">
    <location>
        <begin position="84"/>
        <end position="268"/>
    </location>
</feature>
<dbReference type="GO" id="GO:0060271">
    <property type="term" value="P:cilium assembly"/>
    <property type="evidence" value="ECO:0007669"/>
    <property type="project" value="TreeGrafter"/>
</dbReference>
<evidence type="ECO:0000313" key="2">
    <source>
        <dbReference type="Ensembl" id="ENSMMOP00000020642.1"/>
    </source>
</evidence>
<dbReference type="AlphaFoldDB" id="A0A3Q4BKH1"/>
<evidence type="ECO:0000259" key="1">
    <source>
        <dbReference type="Pfam" id="PF15911"/>
    </source>
</evidence>
<dbReference type="Pfam" id="PF15911">
    <property type="entry name" value="Beta-prop_WDR19_2nd"/>
    <property type="match status" value="1"/>
</dbReference>
<sequence>MEDIQHVMFFLSAYGCLSHKVDRLCLRNGCTTRGERQPNRHRDVTTLLTNRQTAVGLVPPLWYSIALVVYCKQRVAWYTLLLKGTIHTNMCLNAHYATALFEGTVQLHMVRHPCKAKQMMLFPGDDRLGRILCHALTEDFLSKYFLSRLYESNSYSHAVGVRKVFPDPNGTSLVFIDNNNGGFLRSSANTIDSHLEPSNFPATIAGVLWDYWYADRGVFVAYDVDTVYTYALHKTTIYGLQVVLVGSMVLPFSQKPLLLDDGQQYLKICVGVFLSRFCETWNLCKRAGTKTDWEELVKACLVHMEVELAIQVYRMIGNVGKVLSLQGHLAMFLGMTKDLFQWDNALIVALYWFAEDQIPLISKEYAYSVLLNHLHNHMNALAHYENGMTCNHKELDKTCQAGIARMSIRIGDIRRGVAQAMQHPSRVLKNECGAILEILNQFSETAQQTPKYSDLQVSLFYTVLLYVHPTLRAKVKELLPYVSSPKIHQRKGGTLHVGLESAKDWVNAIRVLLDHLNNVDEAICIVKKTQSIDGAKMVAWFFLSLSNYSSAIQFLVLCQCNNEAFQLAQQHCQMKVYADVIGPEVKQEDHQSITLYDAGERKHLQAGKFFHKCGQYGRALSHFLKCPNTDDNMSALEMAIETVRVVGQAKDSSLTNQLIDYLIGVSNDTKDSKYLFCLYVALQQYNKAARTSIIIAREVQHAAHTNTHSMYCLLHNKLLFLSTSETQYHLLESVKRGDRRLKAAQMFIRVSNNISKIPLHVVPILSSTAIKCHRAEQKNSAIRFATMLRPEHRNKINPKYGKKIEVMLEQESTPCPYCGLEDDTGSKKNKSCLAGHHMLKEDRSACPHCEFPALYSQLTQLLETDMVCPMCSESLNVS</sequence>
<dbReference type="GO" id="GO:0005929">
    <property type="term" value="C:cilium"/>
    <property type="evidence" value="ECO:0007669"/>
    <property type="project" value="TreeGrafter"/>
</dbReference>
<keyword evidence="3" id="KW-1185">Reference proteome</keyword>
<dbReference type="PANTHER" id="PTHR14920:SF0">
    <property type="entry name" value="WD REPEAT DOMAIN 19"/>
    <property type="match status" value="1"/>
</dbReference>
<dbReference type="InterPro" id="IPR039468">
    <property type="entry name" value="WDR19_WD40_rpt"/>
</dbReference>
<proteinExistence type="predicted"/>
<dbReference type="InterPro" id="IPR040379">
    <property type="entry name" value="WDR19/dyf-2"/>
</dbReference>
<accession>A0A3Q4BKH1</accession>
<protein>
    <recommendedName>
        <fullName evidence="1">WDR19 WD40 repeat domain-containing protein</fullName>
    </recommendedName>
</protein>
<organism evidence="2 3">
    <name type="scientific">Mola mola</name>
    <name type="common">Ocean sunfish</name>
    <name type="synonym">Tetraodon mola</name>
    <dbReference type="NCBI Taxonomy" id="94237"/>
    <lineage>
        <taxon>Eukaryota</taxon>
        <taxon>Metazoa</taxon>
        <taxon>Chordata</taxon>
        <taxon>Craniata</taxon>
        <taxon>Vertebrata</taxon>
        <taxon>Euteleostomi</taxon>
        <taxon>Actinopterygii</taxon>
        <taxon>Neopterygii</taxon>
        <taxon>Teleostei</taxon>
        <taxon>Neoteleostei</taxon>
        <taxon>Acanthomorphata</taxon>
        <taxon>Eupercaria</taxon>
        <taxon>Tetraodontiformes</taxon>
        <taxon>Molidae</taxon>
        <taxon>Mola</taxon>
    </lineage>
</organism>
<reference evidence="2" key="1">
    <citation type="submission" date="2025-08" db="UniProtKB">
        <authorList>
            <consortium name="Ensembl"/>
        </authorList>
    </citation>
    <scope>IDENTIFICATION</scope>
</reference>
<evidence type="ECO:0000313" key="3">
    <source>
        <dbReference type="Proteomes" id="UP000261620"/>
    </source>
</evidence>
<dbReference type="STRING" id="94237.ENSMMOP00000020642"/>
<dbReference type="Ensembl" id="ENSMMOT00000020986.1">
    <property type="protein sequence ID" value="ENSMMOP00000020642.1"/>
    <property type="gene ID" value="ENSMMOG00000015705.1"/>
</dbReference>
<dbReference type="GO" id="GO:0035721">
    <property type="term" value="P:intraciliary retrograde transport"/>
    <property type="evidence" value="ECO:0007669"/>
    <property type="project" value="InterPro"/>
</dbReference>
<dbReference type="GO" id="GO:0030991">
    <property type="term" value="C:intraciliary transport particle A"/>
    <property type="evidence" value="ECO:0007669"/>
    <property type="project" value="TreeGrafter"/>
</dbReference>